<feature type="compositionally biased region" description="Polar residues" evidence="10">
    <location>
        <begin position="585"/>
        <end position="595"/>
    </location>
</feature>
<dbReference type="InterPro" id="IPR015868">
    <property type="entry name" value="Glutaminase"/>
</dbReference>
<dbReference type="EC" id="3.5.1.2" evidence="3"/>
<proteinExistence type="inferred from homology"/>
<evidence type="ECO:0000256" key="5">
    <source>
        <dbReference type="ARBA" id="ARBA00022801"/>
    </source>
</evidence>
<dbReference type="SMART" id="SM00248">
    <property type="entry name" value="ANK"/>
    <property type="match status" value="1"/>
</dbReference>
<dbReference type="WBParaSite" id="Minc3s02781g31548">
    <property type="protein sequence ID" value="Minc3s02781g31548"/>
    <property type="gene ID" value="Minc3s02781g31548"/>
</dbReference>
<dbReference type="PROSITE" id="PS50088">
    <property type="entry name" value="ANK_REPEAT"/>
    <property type="match status" value="1"/>
</dbReference>
<evidence type="ECO:0000256" key="8">
    <source>
        <dbReference type="ARBA" id="ARBA00077251"/>
    </source>
</evidence>
<dbReference type="InterPro" id="IPR041541">
    <property type="entry name" value="Glutaminase_EF-hand"/>
</dbReference>
<feature type="region of interest" description="Disordered" evidence="10">
    <location>
        <begin position="585"/>
        <end position="614"/>
    </location>
</feature>
<dbReference type="SUPFAM" id="SSF56601">
    <property type="entry name" value="beta-lactamase/transpeptidase-like"/>
    <property type="match status" value="1"/>
</dbReference>
<dbReference type="GO" id="GO:0006543">
    <property type="term" value="P:L-glutamine catabolic process"/>
    <property type="evidence" value="ECO:0007669"/>
    <property type="project" value="TreeGrafter"/>
</dbReference>
<dbReference type="PROSITE" id="PS50297">
    <property type="entry name" value="ANK_REP_REGION"/>
    <property type="match status" value="1"/>
</dbReference>
<evidence type="ECO:0000313" key="13">
    <source>
        <dbReference type="WBParaSite" id="Minc3s02781g31548"/>
    </source>
</evidence>
<evidence type="ECO:0000256" key="4">
    <source>
        <dbReference type="ARBA" id="ARBA00022737"/>
    </source>
</evidence>
<protein>
    <recommendedName>
        <fullName evidence="3">glutaminase</fullName>
        <ecNumber evidence="3">3.5.1.2</ecNumber>
    </recommendedName>
    <alternativeName>
        <fullName evidence="8">L-glutamine amidohydrolase</fullName>
    </alternativeName>
</protein>
<evidence type="ECO:0000256" key="10">
    <source>
        <dbReference type="SAM" id="MobiDB-lite"/>
    </source>
</evidence>
<dbReference type="HAMAP" id="MF_00313">
    <property type="entry name" value="Glutaminase"/>
    <property type="match status" value="1"/>
</dbReference>
<sequence>MRRDIGALREGNYCFDLLLKGVIKAVEQYSPLTEHHRKLSFTTALQKTKQGLGNLFADDEQSPEDLIHNLFRVPNKSDAYIGKLIIVLKNHGLQKNDPRFAPMMRKISEIENEKEEKSNEARDPKHWKLSRNDFKRVISESMSLIVQTIQGDLIVPAWAHFTKIIKEIYEECKPITEGKVANYIPQLARVSPDNWGVAICTVDGQRHSFGNSNIPFCVQSVSKAFNYGIAASEMGAEYVHKYVGQEPSGRLFNEICLDSNNKPHNPMVNSGAIIVTSLIQNKLDMADRFEHMINEYRKISGGEYVGFNNAVFLSETNTADRNYALAYFMKENGCFPPGTGNLKEALDFYFQLCSLEVTCEGMAVMASTLANGGVCPLTGERCIGSRPCRDVLSLMNSCGMYDYSGQFAFHVGLPAKSGVSGVMIVVVPNIMGIALWSPALDKMGNSVRGVEFCKRLIQRFNFHNYDSLVHSESPKFDPRARVGEREKAAVVSLLFAAKAADLNTIRRMYMQKVDLEMADYDKRTALHLAASEGHFDVALFLLEIGKVKPDPKDRWNRTPLDDARSAKHTSVALLLERRMCELQQCQPPSRNNQQPLEAVPQTQPPKAVRKSSSMQALTNSILNKEQVSTVASSIQQKSYNQNSPSEGVILGQREQLLAQRKPSDIHYNNHEELQTYGEGSCSSATSNTAITSEEIKSNNLNNSNELCYKKESRKNSELQTYGEGSCSSATSNTAITSEEIKSNNLNNSNELCYKKESRKNSVISRGFDSINDVIYGPITRNNYFLEDSSADENNFISSNPHPESGQNNDEILHQTLSNRFQLNGVEGVQLVDERITQSEVTKQRQTRDEDDVEEESSNSEEEEDILSKHDDDSSTNNSPLLNRRRSVMQWPVLPPQPAAVAATTRFCQNKRWMMGRQLSGNF</sequence>
<organism evidence="12 13">
    <name type="scientific">Meloidogyne incognita</name>
    <name type="common">Southern root-knot nematode worm</name>
    <name type="synonym">Oxyuris incognita</name>
    <dbReference type="NCBI Taxonomy" id="6306"/>
    <lineage>
        <taxon>Eukaryota</taxon>
        <taxon>Metazoa</taxon>
        <taxon>Ecdysozoa</taxon>
        <taxon>Nematoda</taxon>
        <taxon>Chromadorea</taxon>
        <taxon>Rhabditida</taxon>
        <taxon>Tylenchina</taxon>
        <taxon>Tylenchomorpha</taxon>
        <taxon>Tylenchoidea</taxon>
        <taxon>Meloidogynidae</taxon>
        <taxon>Meloidogyninae</taxon>
        <taxon>Meloidogyne</taxon>
        <taxon>Meloidogyne incognita group</taxon>
    </lineage>
</organism>
<evidence type="ECO:0000256" key="9">
    <source>
        <dbReference type="PROSITE-ProRule" id="PRU00023"/>
    </source>
</evidence>
<feature type="compositionally biased region" description="Basic and acidic residues" evidence="10">
    <location>
        <begin position="838"/>
        <end position="847"/>
    </location>
</feature>
<feature type="region of interest" description="Disordered" evidence="10">
    <location>
        <begin position="838"/>
        <end position="880"/>
    </location>
</feature>
<evidence type="ECO:0000256" key="2">
    <source>
        <dbReference type="ARBA" id="ARBA00011881"/>
    </source>
</evidence>
<dbReference type="PANTHER" id="PTHR12544">
    <property type="entry name" value="GLUTAMINASE"/>
    <property type="match status" value="1"/>
</dbReference>
<keyword evidence="6 9" id="KW-0040">ANK repeat</keyword>
<dbReference type="AlphaFoldDB" id="A0A914N1T4"/>
<feature type="repeat" description="ANK" evidence="9">
    <location>
        <begin position="521"/>
        <end position="545"/>
    </location>
</feature>
<dbReference type="FunFam" id="1.25.40.20:FF:000069">
    <property type="entry name" value="Glutaminase, isoform E"/>
    <property type="match status" value="1"/>
</dbReference>
<keyword evidence="5" id="KW-0378">Hydrolase</keyword>
<dbReference type="GO" id="GO:0004359">
    <property type="term" value="F:glutaminase activity"/>
    <property type="evidence" value="ECO:0007669"/>
    <property type="project" value="UniProtKB-EC"/>
</dbReference>
<evidence type="ECO:0000256" key="1">
    <source>
        <dbReference type="ARBA" id="ARBA00011076"/>
    </source>
</evidence>
<dbReference type="InterPro" id="IPR002110">
    <property type="entry name" value="Ankyrin_rpt"/>
</dbReference>
<comment type="similarity">
    <text evidence="1">Belongs to the glutaminase family.</text>
</comment>
<keyword evidence="4" id="KW-0677">Repeat</keyword>
<evidence type="ECO:0000256" key="6">
    <source>
        <dbReference type="ARBA" id="ARBA00023043"/>
    </source>
</evidence>
<keyword evidence="12" id="KW-1185">Reference proteome</keyword>
<dbReference type="GO" id="GO:0006537">
    <property type="term" value="P:glutamate biosynthetic process"/>
    <property type="evidence" value="ECO:0007669"/>
    <property type="project" value="TreeGrafter"/>
</dbReference>
<dbReference type="InterPro" id="IPR036770">
    <property type="entry name" value="Ankyrin_rpt-contain_sf"/>
</dbReference>
<dbReference type="FunFam" id="3.40.710.10:FF:000008">
    <property type="entry name" value="Glutaminase, isoform E"/>
    <property type="match status" value="1"/>
</dbReference>
<evidence type="ECO:0000256" key="7">
    <source>
        <dbReference type="ARBA" id="ARBA00049534"/>
    </source>
</evidence>
<accession>A0A914N1T4</accession>
<dbReference type="InterPro" id="IPR012338">
    <property type="entry name" value="Beta-lactam/transpept-like"/>
</dbReference>
<dbReference type="SUPFAM" id="SSF48403">
    <property type="entry name" value="Ankyrin repeat"/>
    <property type="match status" value="1"/>
</dbReference>
<evidence type="ECO:0000256" key="3">
    <source>
        <dbReference type="ARBA" id="ARBA00012918"/>
    </source>
</evidence>
<dbReference type="Pfam" id="PF12796">
    <property type="entry name" value="Ank_2"/>
    <property type="match status" value="1"/>
</dbReference>
<dbReference type="Gene3D" id="1.25.40.20">
    <property type="entry name" value="Ankyrin repeat-containing domain"/>
    <property type="match status" value="1"/>
</dbReference>
<name>A0A914N1T4_MELIC</name>
<evidence type="ECO:0000259" key="11">
    <source>
        <dbReference type="Pfam" id="PF17959"/>
    </source>
</evidence>
<comment type="subunit">
    <text evidence="2">Homotetramer.</text>
</comment>
<dbReference type="Gene3D" id="3.40.710.10">
    <property type="entry name" value="DD-peptidase/beta-lactamase superfamily"/>
    <property type="match status" value="1"/>
</dbReference>
<comment type="catalytic activity">
    <reaction evidence="7">
        <text>L-glutamine + H2O = L-glutamate + NH4(+)</text>
        <dbReference type="Rhea" id="RHEA:15889"/>
        <dbReference type="ChEBI" id="CHEBI:15377"/>
        <dbReference type="ChEBI" id="CHEBI:28938"/>
        <dbReference type="ChEBI" id="CHEBI:29985"/>
        <dbReference type="ChEBI" id="CHEBI:58359"/>
        <dbReference type="EC" id="3.5.1.2"/>
    </reaction>
</comment>
<dbReference type="PANTHER" id="PTHR12544:SF29">
    <property type="entry name" value="GLUTAMINASE"/>
    <property type="match status" value="1"/>
</dbReference>
<evidence type="ECO:0000313" key="12">
    <source>
        <dbReference type="Proteomes" id="UP000887563"/>
    </source>
</evidence>
<feature type="compositionally biased region" description="Acidic residues" evidence="10">
    <location>
        <begin position="848"/>
        <end position="864"/>
    </location>
</feature>
<reference evidence="13" key="1">
    <citation type="submission" date="2022-11" db="UniProtKB">
        <authorList>
            <consortium name="WormBaseParasite"/>
        </authorList>
    </citation>
    <scope>IDENTIFICATION</scope>
</reference>
<feature type="domain" description="Glutaminase EF-hand" evidence="11">
    <location>
        <begin position="64"/>
        <end position="156"/>
    </location>
</feature>
<dbReference type="Pfam" id="PF04960">
    <property type="entry name" value="Glutaminase"/>
    <property type="match status" value="1"/>
</dbReference>
<dbReference type="Pfam" id="PF17959">
    <property type="entry name" value="EF-hand_14"/>
    <property type="match status" value="1"/>
</dbReference>
<dbReference type="Proteomes" id="UP000887563">
    <property type="component" value="Unplaced"/>
</dbReference>
<dbReference type="Gene3D" id="1.10.238.210">
    <property type="match status" value="1"/>
</dbReference>
<dbReference type="NCBIfam" id="TIGR03814">
    <property type="entry name" value="Gln_ase"/>
    <property type="match status" value="1"/>
</dbReference>